<gene>
    <name evidence="2" type="ORF">SD70_19275</name>
</gene>
<comment type="caution">
    <text evidence="2">The sequence shown here is derived from an EMBL/GenBank/DDBJ whole genome shotgun (WGS) entry which is preliminary data.</text>
</comment>
<name>A0ABR5AF74_9BACL</name>
<proteinExistence type="predicted"/>
<evidence type="ECO:0000256" key="1">
    <source>
        <dbReference type="SAM" id="MobiDB-lite"/>
    </source>
</evidence>
<dbReference type="Proteomes" id="UP000031967">
    <property type="component" value="Unassembled WGS sequence"/>
</dbReference>
<feature type="region of interest" description="Disordered" evidence="1">
    <location>
        <begin position="1"/>
        <end position="62"/>
    </location>
</feature>
<sequence length="335" mass="38097">MAQEEKQKNELSENAGAVTGADHGTPVQGENNPQLPISSNAEQGEHRSNFEESSYDKCEEGESDDKILTSIEEIEKSFEWKAEFTAGSIVFGKRWKVTVYWAKTIRYPKGAYLVEFKYLKFVQSSQSYVLHELYEGNEKKIPEILSALCEFGGYLSRKQLEEMISYAKKLALTDYVRQITSAEFESLLGGALDQDAAYKNLGKLEEELFIDLSEIARLSEGNYSEEAHKAIVLDTPDYPRGLVAVHPHTVDAVFTWNEDSDQPSRVGYNAKTDPERNEILYTWKKFGLLKIFTKSNDDRNNDKIKGIPQAYKHKRFYILEIPKVYEAVVGGVNND</sequence>
<reference evidence="2 3" key="1">
    <citation type="submission" date="2014-12" db="EMBL/GenBank/DDBJ databases">
        <title>Draft genome sequence of Paenibacillus kamchatkensis strain B-2647.</title>
        <authorList>
            <person name="Karlyshev A.V."/>
            <person name="Kudryashova E.B."/>
        </authorList>
    </citation>
    <scope>NUCLEOTIDE SEQUENCE [LARGE SCALE GENOMIC DNA]</scope>
    <source>
        <strain evidence="2 3">VKM B-2647</strain>
    </source>
</reference>
<dbReference type="RefSeq" id="WP_041049150.1">
    <property type="nucleotide sequence ID" value="NZ_JXAK01000035.1"/>
</dbReference>
<feature type="compositionally biased region" description="Basic and acidic residues" evidence="1">
    <location>
        <begin position="1"/>
        <end position="11"/>
    </location>
</feature>
<accession>A0ABR5AF74</accession>
<organism evidence="2 3">
    <name type="scientific">Gordoniibacillus kamchatkensis</name>
    <dbReference type="NCBI Taxonomy" id="1590651"/>
    <lineage>
        <taxon>Bacteria</taxon>
        <taxon>Bacillati</taxon>
        <taxon>Bacillota</taxon>
        <taxon>Bacilli</taxon>
        <taxon>Bacillales</taxon>
        <taxon>Paenibacillaceae</taxon>
        <taxon>Gordoniibacillus</taxon>
    </lineage>
</organism>
<feature type="compositionally biased region" description="Basic and acidic residues" evidence="1">
    <location>
        <begin position="43"/>
        <end position="62"/>
    </location>
</feature>
<keyword evidence="3" id="KW-1185">Reference proteome</keyword>
<evidence type="ECO:0000313" key="2">
    <source>
        <dbReference type="EMBL" id="KIL39547.1"/>
    </source>
</evidence>
<dbReference type="EMBL" id="JXAK01000035">
    <property type="protein sequence ID" value="KIL39547.1"/>
    <property type="molecule type" value="Genomic_DNA"/>
</dbReference>
<evidence type="ECO:0000313" key="3">
    <source>
        <dbReference type="Proteomes" id="UP000031967"/>
    </source>
</evidence>
<feature type="compositionally biased region" description="Polar residues" evidence="1">
    <location>
        <begin position="28"/>
        <end position="42"/>
    </location>
</feature>
<protein>
    <submittedName>
        <fullName evidence="2">Uncharacterized protein</fullName>
    </submittedName>
</protein>